<evidence type="ECO:0000259" key="2">
    <source>
        <dbReference type="Pfam" id="PF26563"/>
    </source>
</evidence>
<feature type="region of interest" description="Disordered" evidence="1">
    <location>
        <begin position="1"/>
        <end position="24"/>
    </location>
</feature>
<evidence type="ECO:0000313" key="4">
    <source>
        <dbReference type="Proteomes" id="UP001244563"/>
    </source>
</evidence>
<evidence type="ECO:0000313" key="3">
    <source>
        <dbReference type="EMBL" id="MDQ0100421.1"/>
    </source>
</evidence>
<dbReference type="Proteomes" id="UP001244563">
    <property type="component" value="Unassembled WGS sequence"/>
</dbReference>
<dbReference type="Gene3D" id="3.40.50.300">
    <property type="entry name" value="P-loop containing nucleotide triphosphate hydrolases"/>
    <property type="match status" value="1"/>
</dbReference>
<comment type="caution">
    <text evidence="3">The sequence shown here is derived from an EMBL/GenBank/DDBJ whole genome shotgun (WGS) entry which is preliminary data.</text>
</comment>
<dbReference type="PANTHER" id="PTHR43384">
    <property type="entry name" value="SEPTUM SITE-DETERMINING PROTEIN MIND HOMOLOG, CHLOROPLASTIC-RELATED"/>
    <property type="match status" value="1"/>
</dbReference>
<dbReference type="Pfam" id="PF26563">
    <property type="entry name" value="Rv3660c_N"/>
    <property type="match status" value="1"/>
</dbReference>
<dbReference type="InterPro" id="IPR027417">
    <property type="entry name" value="P-loop_NTPase"/>
</dbReference>
<dbReference type="EMBL" id="JAUSSW010000001">
    <property type="protein sequence ID" value="MDQ0100421.1"/>
    <property type="molecule type" value="Genomic_DNA"/>
</dbReference>
<name>A0ABT9TH96_PAENI</name>
<reference evidence="3 4" key="1">
    <citation type="submission" date="2023-07" db="EMBL/GenBank/DDBJ databases">
        <title>Sorghum-associated microbial communities from plants grown in Nebraska, USA.</title>
        <authorList>
            <person name="Schachtman D."/>
        </authorList>
    </citation>
    <scope>NUCLEOTIDE SEQUENCE [LARGE SCALE GENOMIC DNA]</scope>
    <source>
        <strain evidence="3 4">CC523</strain>
    </source>
</reference>
<dbReference type="InterPro" id="IPR022521">
    <property type="entry name" value="Rv3660c"/>
</dbReference>
<organism evidence="3 4">
    <name type="scientific">Paenarthrobacter nicotinovorans</name>
    <name type="common">Arthrobacter nicotinovorans</name>
    <dbReference type="NCBI Taxonomy" id="29320"/>
    <lineage>
        <taxon>Bacteria</taxon>
        <taxon>Bacillati</taxon>
        <taxon>Actinomycetota</taxon>
        <taxon>Actinomycetes</taxon>
        <taxon>Micrococcales</taxon>
        <taxon>Micrococcaceae</taxon>
        <taxon>Paenarthrobacter</taxon>
    </lineage>
</organism>
<proteinExistence type="predicted"/>
<feature type="compositionally biased region" description="Basic residues" evidence="1">
    <location>
        <begin position="1"/>
        <end position="11"/>
    </location>
</feature>
<keyword evidence="4" id="KW-1185">Reference proteome</keyword>
<sequence length="372" mass="38606">MSKRNRQHRQSISHATEGEPNRSWLPRDASGVLLVSADPYLQEEAKRVVAAAGGTLRTAVSVTEAVHGWDSADVVLVGSDVRELPPRRRPPSVLLGRAGEGDGLWRLAAALGADRVAVLPEAAAWLAEYLSMSGAPDPGGTVTGIVGGCGGAGASTAAIWLAQAAASEGVSTLLIDGDPWGGGLELALTDGSVPGLRWPDFQESRGSIDPAQFRDSLPAAGGFAYLSWPGTREAVKSPDAGAVAAIMDAARRGFELIIVDLGRSGEGVGRLAWDCDKLLLLTTAHLRSAVASARILNELPPVETGLIVRGSNASPVSPSFIAESLGLPLVGVVPEVRGVAAGTELGRLLEMGRRKSVSRFTDEVLELNGAIQ</sequence>
<dbReference type="InterPro" id="IPR050625">
    <property type="entry name" value="ParA/MinD_ATPase"/>
</dbReference>
<dbReference type="NCBIfam" id="TIGR03815">
    <property type="entry name" value="CpaE_hom_Actino"/>
    <property type="match status" value="1"/>
</dbReference>
<accession>A0ABT9TH96</accession>
<dbReference type="RefSeq" id="WP_231949018.1">
    <property type="nucleotide sequence ID" value="NZ_BDDW01000001.1"/>
</dbReference>
<evidence type="ECO:0000256" key="1">
    <source>
        <dbReference type="SAM" id="MobiDB-lite"/>
    </source>
</evidence>
<dbReference type="PANTHER" id="PTHR43384:SF11">
    <property type="entry name" value="SEPTUM SITE DETERMINING PROTEIN"/>
    <property type="match status" value="1"/>
</dbReference>
<protein>
    <submittedName>
        <fullName evidence="3">Secretion/DNA translocation related CpaE-like protein</fullName>
    </submittedName>
</protein>
<feature type="domain" description="Rv3660c-like CheY-like N-terminal" evidence="2">
    <location>
        <begin position="36"/>
        <end position="135"/>
    </location>
</feature>
<dbReference type="SUPFAM" id="SSF52540">
    <property type="entry name" value="P-loop containing nucleoside triphosphate hydrolases"/>
    <property type="match status" value="1"/>
</dbReference>
<dbReference type="InterPro" id="IPR059050">
    <property type="entry name" value="Rv3660c_N"/>
</dbReference>
<gene>
    <name evidence="3" type="ORF">J2T10_000040</name>
</gene>